<keyword evidence="2" id="KW-0812">Transmembrane</keyword>
<evidence type="ECO:0000256" key="2">
    <source>
        <dbReference type="SAM" id="Phobius"/>
    </source>
</evidence>
<gene>
    <name evidence="4" type="ORF">OG469_16770</name>
</gene>
<dbReference type="Proteomes" id="UP001432014">
    <property type="component" value="Chromosome"/>
</dbReference>
<keyword evidence="2" id="KW-1133">Transmembrane helix</keyword>
<dbReference type="RefSeq" id="WP_329497803.1">
    <property type="nucleotide sequence ID" value="NZ_CP108460.1"/>
</dbReference>
<keyword evidence="2" id="KW-0472">Membrane</keyword>
<feature type="domain" description="ARB-07466-like C-terminal" evidence="3">
    <location>
        <begin position="226"/>
        <end position="324"/>
    </location>
</feature>
<organism evidence="4 5">
    <name type="scientific">Kitasatospora herbaricolor</name>
    <dbReference type="NCBI Taxonomy" id="68217"/>
    <lineage>
        <taxon>Bacteria</taxon>
        <taxon>Bacillati</taxon>
        <taxon>Actinomycetota</taxon>
        <taxon>Actinomycetes</taxon>
        <taxon>Kitasatosporales</taxon>
        <taxon>Streptomycetaceae</taxon>
        <taxon>Kitasatospora</taxon>
    </lineage>
</organism>
<evidence type="ECO:0000313" key="4">
    <source>
        <dbReference type="EMBL" id="WUS57015.1"/>
    </source>
</evidence>
<evidence type="ECO:0000256" key="1">
    <source>
        <dbReference type="SAM" id="MobiDB-lite"/>
    </source>
</evidence>
<reference evidence="4 5" key="1">
    <citation type="submission" date="2022-10" db="EMBL/GenBank/DDBJ databases">
        <title>The complete genomes of actinobacterial strains from the NBC collection.</title>
        <authorList>
            <person name="Joergensen T.S."/>
            <person name="Alvarez Arevalo M."/>
            <person name="Sterndorff E.B."/>
            <person name="Faurdal D."/>
            <person name="Vuksanovic O."/>
            <person name="Mourched A.-S."/>
            <person name="Charusanti P."/>
            <person name="Shaw S."/>
            <person name="Blin K."/>
            <person name="Weber T."/>
        </authorList>
    </citation>
    <scope>NUCLEOTIDE SEQUENCE [LARGE SCALE GENOMIC DNA]</scope>
    <source>
        <strain evidence="4 5">NBC_01247</strain>
    </source>
</reference>
<feature type="transmembrane region" description="Helical" evidence="2">
    <location>
        <begin position="22"/>
        <end position="43"/>
    </location>
</feature>
<feature type="compositionally biased region" description="Low complexity" evidence="1">
    <location>
        <begin position="210"/>
        <end position="225"/>
    </location>
</feature>
<feature type="region of interest" description="Disordered" evidence="1">
    <location>
        <begin position="210"/>
        <end position="229"/>
    </location>
</feature>
<name>A0ABZ1W8H4_9ACTN</name>
<sequence>MAGDTDDGQSGGRAARRRGAPLLKVLIALVVLGAIAAGALYWLNHGKIVAEGCSVKTPAGEGTLEIPQAANAATITAVAHARGLPDRAVTIALATAMQESKIHNLSGGDRDSVGLFQQRPSQGWGTVDQISDPVYATNKFLDGLVKVPGYTRLPLTDAAQQVQKSGYPQAYAKHETKATLLASALTGREAASVNCVVHEFAEPETPAPTVAAAGDAASPAAPATPDRTQQLTDRVRREFGRTVTAAGGYSSSVKGAENAVALTPEPSASTESGPDAARQNGWEVAHWAVTHAQQLGIRTVAYDGKIWRMAKSADGWKPQASGTSTSLVLVSLAANTAKS</sequence>
<evidence type="ECO:0000313" key="5">
    <source>
        <dbReference type="Proteomes" id="UP001432014"/>
    </source>
</evidence>
<dbReference type="InterPro" id="IPR058593">
    <property type="entry name" value="ARB_07466-like_C"/>
</dbReference>
<dbReference type="Pfam" id="PF26571">
    <property type="entry name" value="VldE"/>
    <property type="match status" value="1"/>
</dbReference>
<dbReference type="EMBL" id="CP108482">
    <property type="protein sequence ID" value="WUS57015.1"/>
    <property type="molecule type" value="Genomic_DNA"/>
</dbReference>
<proteinExistence type="predicted"/>
<keyword evidence="5" id="KW-1185">Reference proteome</keyword>
<evidence type="ECO:0000259" key="3">
    <source>
        <dbReference type="Pfam" id="PF26571"/>
    </source>
</evidence>
<accession>A0ABZ1W8H4</accession>
<protein>
    <recommendedName>
        <fullName evidence="3">ARB-07466-like C-terminal domain-containing protein</fullName>
    </recommendedName>
</protein>